<gene>
    <name evidence="1" type="ORF">LX59_01455</name>
</gene>
<dbReference type="Pfam" id="PF05114">
    <property type="entry name" value="MbnB_TglH_ChrH"/>
    <property type="match status" value="1"/>
</dbReference>
<dbReference type="EMBL" id="VLKG01000004">
    <property type="protein sequence ID" value="TWH75945.1"/>
    <property type="molecule type" value="Genomic_DNA"/>
</dbReference>
<dbReference type="InterPro" id="IPR007801">
    <property type="entry name" value="MbnB/TglH/ChrH"/>
</dbReference>
<reference evidence="1 2" key="1">
    <citation type="submission" date="2019-07" db="EMBL/GenBank/DDBJ databases">
        <title>Genomic Encyclopedia of Type Strains, Phase I: the one thousand microbial genomes (KMG-I) project.</title>
        <authorList>
            <person name="Kyrpides N."/>
        </authorList>
    </citation>
    <scope>NUCLEOTIDE SEQUENCE [LARGE SCALE GENOMIC DNA]</scope>
    <source>
        <strain evidence="1 2">DSM 375</strain>
    </source>
</reference>
<dbReference type="RefSeq" id="WP_144571172.1">
    <property type="nucleotide sequence ID" value="NZ_VLKG01000004.1"/>
</dbReference>
<sequence length="282" mass="32434">MQNRIVEGAGLGFRRELIDALKNTTPCAIDFFELAPENWIDLGGQSQKDLRFFTERYPFVCHGLSLSLGGPGPLNTQLLHKIKGFMAEHRIELYTEHLSWCADHQQLYELLPIPLTEEAVHWTAQRIRQTQEILERPIAIENASYYIQPPGAEMSETEFITHVLEEADCLLHLDVNNLYVNSQNFGFDPLSFLKALPLERTCYLHVAGHYQEADGFLIDTHGTTVIDPVWELLEITYQHLGHSIPTCLERDFNIPSLDKLLPEVERIRHIQQQYVECKPRCA</sequence>
<dbReference type="SUPFAM" id="SSF51658">
    <property type="entry name" value="Xylose isomerase-like"/>
    <property type="match status" value="1"/>
</dbReference>
<dbReference type="OrthoDB" id="9763101at2"/>
<organism evidence="1 2">
    <name type="scientific">Azomonas agilis</name>
    <dbReference type="NCBI Taxonomy" id="116849"/>
    <lineage>
        <taxon>Bacteria</taxon>
        <taxon>Pseudomonadati</taxon>
        <taxon>Pseudomonadota</taxon>
        <taxon>Gammaproteobacteria</taxon>
        <taxon>Pseudomonadales</taxon>
        <taxon>Pseudomonadaceae</taxon>
        <taxon>Azomonas</taxon>
    </lineage>
</organism>
<name>A0A562IZC0_9GAMM</name>
<dbReference type="Proteomes" id="UP000319627">
    <property type="component" value="Unassembled WGS sequence"/>
</dbReference>
<evidence type="ECO:0000313" key="1">
    <source>
        <dbReference type="EMBL" id="TWH75945.1"/>
    </source>
</evidence>
<protein>
    <submittedName>
        <fullName evidence="1">Uncharacterized protein</fullName>
    </submittedName>
</protein>
<dbReference type="InterPro" id="IPR036237">
    <property type="entry name" value="Xyl_isomerase-like_sf"/>
</dbReference>
<dbReference type="NCBIfam" id="NF003818">
    <property type="entry name" value="PRK05409.1"/>
    <property type="match status" value="1"/>
</dbReference>
<keyword evidence="2" id="KW-1185">Reference proteome</keyword>
<comment type="caution">
    <text evidence="1">The sequence shown here is derived from an EMBL/GenBank/DDBJ whole genome shotgun (WGS) entry which is preliminary data.</text>
</comment>
<dbReference type="AlphaFoldDB" id="A0A562IZC0"/>
<proteinExistence type="predicted"/>
<accession>A0A562IZC0</accession>
<evidence type="ECO:0000313" key="2">
    <source>
        <dbReference type="Proteomes" id="UP000319627"/>
    </source>
</evidence>
<dbReference type="PANTHER" id="PTHR42194:SF1">
    <property type="entry name" value="UPF0276 PROTEIN HI_1600"/>
    <property type="match status" value="1"/>
</dbReference>
<dbReference type="Gene3D" id="3.20.20.150">
    <property type="entry name" value="Divalent-metal-dependent TIM barrel enzymes"/>
    <property type="match status" value="1"/>
</dbReference>
<dbReference type="PANTHER" id="PTHR42194">
    <property type="entry name" value="UPF0276 PROTEIN HI_1600"/>
    <property type="match status" value="1"/>
</dbReference>